<accession>A0A8J3VSE6</accession>
<dbReference type="AlphaFoldDB" id="A0A8J3VSE6"/>
<feature type="region of interest" description="Disordered" evidence="1">
    <location>
        <begin position="1"/>
        <end position="20"/>
    </location>
</feature>
<sequence length="271" mass="28035">MAVREAVRPGNGPGSTRGGGLGGAIGTEWIKLWSIRSTWWSLLASAVLMAAASLQYAIYATNSNTNADPTDNQGVVAVGKTGIQSLGIAQFAIVALAMLVITTEYSTGTIRATLQWVPRRDRMLLAKTAVAGVVILAAGTLLGILGALVAAPMLGKWGRFPMPGTVADVLAIGVYLALIGLFTLGLGAAMRSAVATLVTVFLILTVVPAVLENSHVTVFVDAARWLPSVAGEHFMLRDSTPYPAGVGLVVVVAWAVAALAAGYLVLRGRDA</sequence>
<evidence type="ECO:0000256" key="2">
    <source>
        <dbReference type="SAM" id="Phobius"/>
    </source>
</evidence>
<evidence type="ECO:0000313" key="4">
    <source>
        <dbReference type="Proteomes" id="UP000642748"/>
    </source>
</evidence>
<dbReference type="RefSeq" id="WP_203920556.1">
    <property type="nucleotide sequence ID" value="NZ_BONZ01000049.1"/>
</dbReference>
<feature type="transmembrane region" description="Helical" evidence="2">
    <location>
        <begin position="124"/>
        <end position="149"/>
    </location>
</feature>
<feature type="compositionally biased region" description="Gly residues" evidence="1">
    <location>
        <begin position="11"/>
        <end position="20"/>
    </location>
</feature>
<reference evidence="3" key="1">
    <citation type="submission" date="2021-01" db="EMBL/GenBank/DDBJ databases">
        <title>Whole genome shotgun sequence of Rugosimonospora africana NBRC 104875.</title>
        <authorList>
            <person name="Komaki H."/>
            <person name="Tamura T."/>
        </authorList>
    </citation>
    <scope>NUCLEOTIDE SEQUENCE</scope>
    <source>
        <strain evidence="3">NBRC 104875</strain>
    </source>
</reference>
<keyword evidence="2" id="KW-1133">Transmembrane helix</keyword>
<feature type="transmembrane region" description="Helical" evidence="2">
    <location>
        <begin position="39"/>
        <end position="61"/>
    </location>
</feature>
<feature type="transmembrane region" description="Helical" evidence="2">
    <location>
        <begin position="169"/>
        <end position="186"/>
    </location>
</feature>
<protein>
    <submittedName>
        <fullName evidence="3">ABC transporter</fullName>
    </submittedName>
</protein>
<keyword evidence="2" id="KW-0472">Membrane</keyword>
<dbReference type="EMBL" id="BONZ01000049">
    <property type="protein sequence ID" value="GIH16989.1"/>
    <property type="molecule type" value="Genomic_DNA"/>
</dbReference>
<organism evidence="3 4">
    <name type="scientific">Rugosimonospora africana</name>
    <dbReference type="NCBI Taxonomy" id="556532"/>
    <lineage>
        <taxon>Bacteria</taxon>
        <taxon>Bacillati</taxon>
        <taxon>Actinomycetota</taxon>
        <taxon>Actinomycetes</taxon>
        <taxon>Micromonosporales</taxon>
        <taxon>Micromonosporaceae</taxon>
        <taxon>Rugosimonospora</taxon>
    </lineage>
</organism>
<feature type="transmembrane region" description="Helical" evidence="2">
    <location>
        <begin position="244"/>
        <end position="266"/>
    </location>
</feature>
<feature type="transmembrane region" description="Helical" evidence="2">
    <location>
        <begin position="193"/>
        <end position="211"/>
    </location>
</feature>
<dbReference type="Pfam" id="PF12730">
    <property type="entry name" value="ABC2_membrane_4"/>
    <property type="match status" value="1"/>
</dbReference>
<comment type="caution">
    <text evidence="3">The sequence shown here is derived from an EMBL/GenBank/DDBJ whole genome shotgun (WGS) entry which is preliminary data.</text>
</comment>
<proteinExistence type="predicted"/>
<dbReference type="Proteomes" id="UP000642748">
    <property type="component" value="Unassembled WGS sequence"/>
</dbReference>
<gene>
    <name evidence="3" type="ORF">Raf01_51610</name>
</gene>
<feature type="transmembrane region" description="Helical" evidence="2">
    <location>
        <begin position="81"/>
        <end position="103"/>
    </location>
</feature>
<evidence type="ECO:0000256" key="1">
    <source>
        <dbReference type="SAM" id="MobiDB-lite"/>
    </source>
</evidence>
<evidence type="ECO:0000313" key="3">
    <source>
        <dbReference type="EMBL" id="GIH16989.1"/>
    </source>
</evidence>
<keyword evidence="2" id="KW-0812">Transmembrane</keyword>
<name>A0A8J3VSE6_9ACTN</name>
<keyword evidence="4" id="KW-1185">Reference proteome</keyword>